<sequence length="236" mass="26450">MKTSTLIVLLLGIALPCFQSAPAPQTFDKDTEAKLIAALRAAKGLKINHQEVKGMETMIEDEEADKDPEAESDTVKDEIALAFKRIMMMDPGAEIRLKDEVRSIIGPEKAEAVFEQAEKIMWEELQQQAKLDKELNLKKSEKKAFGKLVNDVEHGKDPLHERKKIEQRMREDAAKIMALSPEEQEEEKDMFYAEYGQETGDKVFQALRIIHEAAVKKGAAVKAAKVELQEANAATS</sequence>
<proteinExistence type="predicted"/>
<dbReference type="RefSeq" id="XP_019640666.1">
    <property type="nucleotide sequence ID" value="XM_019785107.1"/>
</dbReference>
<feature type="signal peptide" evidence="1">
    <location>
        <begin position="1"/>
        <end position="20"/>
    </location>
</feature>
<evidence type="ECO:0000313" key="3">
    <source>
        <dbReference type="RefSeq" id="XP_019640666.1"/>
    </source>
</evidence>
<keyword evidence="1" id="KW-0732">Signal</keyword>
<dbReference type="OrthoDB" id="10026172at2759"/>
<keyword evidence="2" id="KW-1185">Reference proteome</keyword>
<dbReference type="GeneID" id="109482400"/>
<accession>A0A6P5AFS3</accession>
<feature type="chain" id="PRO_5027907049" evidence="1">
    <location>
        <begin position="21"/>
        <end position="236"/>
    </location>
</feature>
<organism evidence="2 3">
    <name type="scientific">Branchiostoma belcheri</name>
    <name type="common">Amphioxus</name>
    <dbReference type="NCBI Taxonomy" id="7741"/>
    <lineage>
        <taxon>Eukaryota</taxon>
        <taxon>Metazoa</taxon>
        <taxon>Chordata</taxon>
        <taxon>Cephalochordata</taxon>
        <taxon>Leptocardii</taxon>
        <taxon>Amphioxiformes</taxon>
        <taxon>Branchiostomatidae</taxon>
        <taxon>Branchiostoma</taxon>
    </lineage>
</organism>
<protein>
    <submittedName>
        <fullName evidence="3">Uncharacterized protein LOC109482400</fullName>
    </submittedName>
</protein>
<dbReference type="AlphaFoldDB" id="A0A6P5AFS3"/>
<gene>
    <name evidence="3" type="primary">LOC109482400</name>
</gene>
<dbReference type="Proteomes" id="UP000515135">
    <property type="component" value="Unplaced"/>
</dbReference>
<evidence type="ECO:0000313" key="2">
    <source>
        <dbReference type="Proteomes" id="UP000515135"/>
    </source>
</evidence>
<dbReference type="KEGG" id="bbel:109482400"/>
<evidence type="ECO:0000256" key="1">
    <source>
        <dbReference type="SAM" id="SignalP"/>
    </source>
</evidence>
<name>A0A6P5AFS3_BRABE</name>
<reference evidence="3" key="1">
    <citation type="submission" date="2025-08" db="UniProtKB">
        <authorList>
            <consortium name="RefSeq"/>
        </authorList>
    </citation>
    <scope>IDENTIFICATION</scope>
    <source>
        <tissue evidence="3">Gonad</tissue>
    </source>
</reference>